<dbReference type="Proteomes" id="UP000653454">
    <property type="component" value="Unassembled WGS sequence"/>
</dbReference>
<sequence>MCQRTDHCEHSCTENMKMYTLIIAMVALICVASASPEPKKLHALYQITAA</sequence>
<accession>A0A8S4EC98</accession>
<proteinExistence type="predicted"/>
<gene>
    <name evidence="2" type="ORF">PLXY2_LOCUS5237</name>
</gene>
<evidence type="ECO:0000256" key="1">
    <source>
        <dbReference type="SAM" id="Phobius"/>
    </source>
</evidence>
<comment type="caution">
    <text evidence="2">The sequence shown here is derived from an EMBL/GenBank/DDBJ whole genome shotgun (WGS) entry which is preliminary data.</text>
</comment>
<name>A0A8S4EC98_PLUXY</name>
<dbReference type="EMBL" id="CAJHNJ030000015">
    <property type="protein sequence ID" value="CAG9113331.1"/>
    <property type="molecule type" value="Genomic_DNA"/>
</dbReference>
<evidence type="ECO:0000313" key="3">
    <source>
        <dbReference type="Proteomes" id="UP000653454"/>
    </source>
</evidence>
<keyword evidence="1" id="KW-0472">Membrane</keyword>
<protein>
    <submittedName>
        <fullName evidence="2">(diamondback moth) hypothetical protein</fullName>
    </submittedName>
</protein>
<keyword evidence="3" id="KW-1185">Reference proteome</keyword>
<organism evidence="2 3">
    <name type="scientific">Plutella xylostella</name>
    <name type="common">Diamondback moth</name>
    <name type="synonym">Plutella maculipennis</name>
    <dbReference type="NCBI Taxonomy" id="51655"/>
    <lineage>
        <taxon>Eukaryota</taxon>
        <taxon>Metazoa</taxon>
        <taxon>Ecdysozoa</taxon>
        <taxon>Arthropoda</taxon>
        <taxon>Hexapoda</taxon>
        <taxon>Insecta</taxon>
        <taxon>Pterygota</taxon>
        <taxon>Neoptera</taxon>
        <taxon>Endopterygota</taxon>
        <taxon>Lepidoptera</taxon>
        <taxon>Glossata</taxon>
        <taxon>Ditrysia</taxon>
        <taxon>Yponomeutoidea</taxon>
        <taxon>Plutellidae</taxon>
        <taxon>Plutella</taxon>
    </lineage>
</organism>
<keyword evidence="1" id="KW-1133">Transmembrane helix</keyword>
<dbReference type="AlphaFoldDB" id="A0A8S4EC98"/>
<reference evidence="2" key="1">
    <citation type="submission" date="2020-11" db="EMBL/GenBank/DDBJ databases">
        <authorList>
            <person name="Whiteford S."/>
        </authorList>
    </citation>
    <scope>NUCLEOTIDE SEQUENCE</scope>
</reference>
<feature type="transmembrane region" description="Helical" evidence="1">
    <location>
        <begin position="18"/>
        <end position="35"/>
    </location>
</feature>
<keyword evidence="1" id="KW-0812">Transmembrane</keyword>
<evidence type="ECO:0000313" key="2">
    <source>
        <dbReference type="EMBL" id="CAG9113331.1"/>
    </source>
</evidence>